<dbReference type="Proteomes" id="UP000275078">
    <property type="component" value="Unassembled WGS sequence"/>
</dbReference>
<protein>
    <submittedName>
        <fullName evidence="1">Uncharacterized protein</fullName>
    </submittedName>
</protein>
<proteinExistence type="predicted"/>
<dbReference type="EMBL" id="ML119722">
    <property type="protein sequence ID" value="RPA77678.1"/>
    <property type="molecule type" value="Genomic_DNA"/>
</dbReference>
<evidence type="ECO:0000313" key="2">
    <source>
        <dbReference type="Proteomes" id="UP000275078"/>
    </source>
</evidence>
<accession>A0A3N4HYX9</accession>
<reference evidence="1 2" key="1">
    <citation type="journal article" date="2018" name="Nat. Ecol. Evol.">
        <title>Pezizomycetes genomes reveal the molecular basis of ectomycorrhizal truffle lifestyle.</title>
        <authorList>
            <person name="Murat C."/>
            <person name="Payen T."/>
            <person name="Noel B."/>
            <person name="Kuo A."/>
            <person name="Morin E."/>
            <person name="Chen J."/>
            <person name="Kohler A."/>
            <person name="Krizsan K."/>
            <person name="Balestrini R."/>
            <person name="Da Silva C."/>
            <person name="Montanini B."/>
            <person name="Hainaut M."/>
            <person name="Levati E."/>
            <person name="Barry K.W."/>
            <person name="Belfiori B."/>
            <person name="Cichocki N."/>
            <person name="Clum A."/>
            <person name="Dockter R.B."/>
            <person name="Fauchery L."/>
            <person name="Guy J."/>
            <person name="Iotti M."/>
            <person name="Le Tacon F."/>
            <person name="Lindquist E.A."/>
            <person name="Lipzen A."/>
            <person name="Malagnac F."/>
            <person name="Mello A."/>
            <person name="Molinier V."/>
            <person name="Miyauchi S."/>
            <person name="Poulain J."/>
            <person name="Riccioni C."/>
            <person name="Rubini A."/>
            <person name="Sitrit Y."/>
            <person name="Splivallo R."/>
            <person name="Traeger S."/>
            <person name="Wang M."/>
            <person name="Zifcakova L."/>
            <person name="Wipf D."/>
            <person name="Zambonelli A."/>
            <person name="Paolocci F."/>
            <person name="Nowrousian M."/>
            <person name="Ottonello S."/>
            <person name="Baldrian P."/>
            <person name="Spatafora J.W."/>
            <person name="Henrissat B."/>
            <person name="Nagy L.G."/>
            <person name="Aury J.M."/>
            <person name="Wincker P."/>
            <person name="Grigoriev I.V."/>
            <person name="Bonfante P."/>
            <person name="Martin F.M."/>
        </authorList>
    </citation>
    <scope>NUCLEOTIDE SEQUENCE [LARGE SCALE GENOMIC DNA]</scope>
    <source>
        <strain evidence="1 2">RN42</strain>
    </source>
</reference>
<sequence length="271" mass="30550">MTVKGKAFIDQFGAITTTVLAGKLRQWLSSSWLLSILKPKVTNWARLYQIFFMSYVHHIGAWGYTKYASLGTCEHIGPPELSFWLPNGSIIRTPPPVKYNIRRLLGHYLYSVCFQKGQRNTLGSGNIEGVRAFEGIPAQERRIGNAKATAIRPRYAGLIIGGEPGSKNMRLWYDDRLDYESTPMTNQSPLNYDRLVYESTPMTSRSPLNYDHGILSTLASSQLRPSLNSTDLSTPTPASSRPSSQFRRLLFNCHLKSIFLYCPINAFFGDL</sequence>
<evidence type="ECO:0000313" key="1">
    <source>
        <dbReference type="EMBL" id="RPA77678.1"/>
    </source>
</evidence>
<organism evidence="1 2">
    <name type="scientific">Ascobolus immersus RN42</name>
    <dbReference type="NCBI Taxonomy" id="1160509"/>
    <lineage>
        <taxon>Eukaryota</taxon>
        <taxon>Fungi</taxon>
        <taxon>Dikarya</taxon>
        <taxon>Ascomycota</taxon>
        <taxon>Pezizomycotina</taxon>
        <taxon>Pezizomycetes</taxon>
        <taxon>Pezizales</taxon>
        <taxon>Ascobolaceae</taxon>
        <taxon>Ascobolus</taxon>
    </lineage>
</organism>
<keyword evidence="2" id="KW-1185">Reference proteome</keyword>
<dbReference type="AlphaFoldDB" id="A0A3N4HYX9"/>
<name>A0A3N4HYX9_ASCIM</name>
<gene>
    <name evidence="1" type="ORF">BJ508DRAFT_309916</name>
</gene>